<dbReference type="PANTHER" id="PTHR13789:SF268">
    <property type="entry name" value="5-METHYLPHENAZINE-1-CARBOXYLATE 1-MONOOXYGENASE"/>
    <property type="match status" value="1"/>
</dbReference>
<protein>
    <submittedName>
        <fullName evidence="4">Flavin-dependent oxidoreductase</fullName>
    </submittedName>
</protein>
<dbReference type="InterPro" id="IPR002938">
    <property type="entry name" value="FAD-bd"/>
</dbReference>
<dbReference type="NCBIfam" id="NF005720">
    <property type="entry name" value="PRK07538.1"/>
    <property type="match status" value="1"/>
</dbReference>
<organism evidence="4 5">
    <name type="scientific">Belnapia arida</name>
    <dbReference type="NCBI Taxonomy" id="2804533"/>
    <lineage>
        <taxon>Bacteria</taxon>
        <taxon>Pseudomonadati</taxon>
        <taxon>Pseudomonadota</taxon>
        <taxon>Alphaproteobacteria</taxon>
        <taxon>Acetobacterales</taxon>
        <taxon>Roseomonadaceae</taxon>
        <taxon>Belnapia</taxon>
    </lineage>
</organism>
<keyword evidence="1" id="KW-0560">Oxidoreductase</keyword>
<evidence type="ECO:0000259" key="3">
    <source>
        <dbReference type="Pfam" id="PF01494"/>
    </source>
</evidence>
<sequence>MEGILVIGGGIGGLTLALCLHRNGIPCRVVEAVAEVRPLGVGVNILPHAAAELARLGLQDELLRHGVQTDEANFFNRFGQLIHREPLGRAAGYDHPQVSLHRADLHGVLLAAVQERLGEEAVLFDRRVARVEQDEDGVTIHFTPGRGGVTPEPLRGSAAIGADGIHSVLRRHFYPNEGEPKYTGYNMWRGVARWTPILTGASMTRAGWLKTGKMVIYPIRQDVDGEGRPLINWVFEVETEKHRSRRDWSRPGDVEDVIPYVRDWVFDWLDLPSMLRASDVVLEFPMVDQDPLPRWSFGRLTLLGDAAHPMVPRGSNGAGQSILDARCLADKLAQHADDPETALKAYEAIRLPATTQVVLTNRKTPPDAILGEVYARTGDRPFARIEDVMSREEMLAITGGYKRVAGYDLDTLKARA</sequence>
<dbReference type="InterPro" id="IPR036188">
    <property type="entry name" value="FAD/NAD-bd_sf"/>
</dbReference>
<comment type="caution">
    <text evidence="4">The sequence shown here is derived from an EMBL/GenBank/DDBJ whole genome shotgun (WGS) entry which is preliminary data.</text>
</comment>
<gene>
    <name evidence="4" type="ORF">JMJ56_01495</name>
</gene>
<dbReference type="RefSeq" id="WP_202829834.1">
    <property type="nucleotide sequence ID" value="NZ_JAETWB010000001.1"/>
</dbReference>
<keyword evidence="5" id="KW-1185">Reference proteome</keyword>
<dbReference type="InterPro" id="IPR050493">
    <property type="entry name" value="FAD-dep_Monooxygenase_BioMet"/>
</dbReference>
<name>A0ABS1TY84_9PROT</name>
<dbReference type="PANTHER" id="PTHR13789">
    <property type="entry name" value="MONOOXYGENASE"/>
    <property type="match status" value="1"/>
</dbReference>
<reference evidence="4 5" key="1">
    <citation type="submission" date="2021-01" db="EMBL/GenBank/DDBJ databases">
        <title>Belnapia mucosa sp. nov. and Belnapia arida sp. nov., isolated from the Tabernas Desert (Almeria, Spain).</title>
        <authorList>
            <person name="Molina-Menor E."/>
            <person name="Vidal-Verdu A."/>
            <person name="Calonge A."/>
            <person name="Satari L."/>
            <person name="Pereto J."/>
            <person name="Porcar M."/>
        </authorList>
    </citation>
    <scope>NUCLEOTIDE SEQUENCE [LARGE SCALE GENOMIC DNA]</scope>
    <source>
        <strain evidence="4 5">T18</strain>
    </source>
</reference>
<proteinExistence type="predicted"/>
<dbReference type="SUPFAM" id="SSF51905">
    <property type="entry name" value="FAD/NAD(P)-binding domain"/>
    <property type="match status" value="1"/>
</dbReference>
<dbReference type="Gene3D" id="3.50.50.60">
    <property type="entry name" value="FAD/NAD(P)-binding domain"/>
    <property type="match status" value="1"/>
</dbReference>
<dbReference type="Pfam" id="PF01494">
    <property type="entry name" value="FAD_binding_3"/>
    <property type="match status" value="1"/>
</dbReference>
<evidence type="ECO:0000313" key="5">
    <source>
        <dbReference type="Proteomes" id="UP000660885"/>
    </source>
</evidence>
<dbReference type="SUPFAM" id="SSF54373">
    <property type="entry name" value="FAD-linked reductases, C-terminal domain"/>
    <property type="match status" value="1"/>
</dbReference>
<dbReference type="EMBL" id="JAETWB010000001">
    <property type="protein sequence ID" value="MBL6076659.1"/>
    <property type="molecule type" value="Genomic_DNA"/>
</dbReference>
<evidence type="ECO:0000256" key="1">
    <source>
        <dbReference type="ARBA" id="ARBA00023002"/>
    </source>
</evidence>
<accession>A0ABS1TY84</accession>
<dbReference type="Proteomes" id="UP000660885">
    <property type="component" value="Unassembled WGS sequence"/>
</dbReference>
<evidence type="ECO:0000256" key="2">
    <source>
        <dbReference type="ARBA" id="ARBA00023033"/>
    </source>
</evidence>
<dbReference type="Gene3D" id="3.30.9.30">
    <property type="match status" value="1"/>
</dbReference>
<feature type="domain" description="FAD-binding" evidence="3">
    <location>
        <begin position="4"/>
        <end position="358"/>
    </location>
</feature>
<evidence type="ECO:0000313" key="4">
    <source>
        <dbReference type="EMBL" id="MBL6076659.1"/>
    </source>
</evidence>
<dbReference type="PRINTS" id="PR00420">
    <property type="entry name" value="RNGMNOXGNASE"/>
</dbReference>
<keyword evidence="2" id="KW-0503">Monooxygenase</keyword>